<comment type="caution">
    <text evidence="4">The sequence shown here is derived from an EMBL/GenBank/DDBJ whole genome shotgun (WGS) entry which is preliminary data.</text>
</comment>
<dbReference type="Pfam" id="PF13848">
    <property type="entry name" value="Thioredoxin_6"/>
    <property type="match status" value="1"/>
</dbReference>
<sequence>MFLRLFGLFTWSLLLNAIAGRQVLQISSLEELSKLSNDNDCYVIGYFENQDSVEAMAYRRAAFNADDLPSGITSNKEIKKELGIIGDKGIFVECEGLRSWYSGEYSVDEIEMWFEVASIPLITHFSEIVLPNILRGYTKEHVVLVGSKSSVDFPALEEHFTVAAKQFRGRTRYVIVDTDDEFNAKYSRDWFGHQKDQNPAVYAATLGDHGWEKFLSDFSDVTTHNIISYNERFLAGKLKQYLKSEEIPDDWDAKPVQVLVGKNFLEVINSSGKSAFVFFTSPWSPYCKKIEPVWNELGERFIDSDKVLIAKINTAHHTNQVEGIHINGEPTLMFFPGGSIQDGIEYNGERTVDEFFKFVNDEIAKLEEKERSEL</sequence>
<dbReference type="InterPro" id="IPR013766">
    <property type="entry name" value="Thioredoxin_domain"/>
</dbReference>
<feature type="domain" description="Thioredoxin" evidence="3">
    <location>
        <begin position="236"/>
        <end position="364"/>
    </location>
</feature>
<keyword evidence="5" id="KW-1185">Reference proteome</keyword>
<feature type="signal peptide" evidence="2">
    <location>
        <begin position="1"/>
        <end position="20"/>
    </location>
</feature>
<evidence type="ECO:0000259" key="3">
    <source>
        <dbReference type="PROSITE" id="PS51352"/>
    </source>
</evidence>
<evidence type="ECO:0000256" key="1">
    <source>
        <dbReference type="ARBA" id="ARBA00006347"/>
    </source>
</evidence>
<proteinExistence type="inferred from homology"/>
<dbReference type="PANTHER" id="PTHR18929">
    <property type="entry name" value="PROTEIN DISULFIDE ISOMERASE"/>
    <property type="match status" value="1"/>
</dbReference>
<dbReference type="GO" id="GO:0003756">
    <property type="term" value="F:protein disulfide isomerase activity"/>
    <property type="evidence" value="ECO:0007669"/>
    <property type="project" value="TreeGrafter"/>
</dbReference>
<name>A0AAV5SQR9_9BILA</name>
<evidence type="ECO:0000256" key="2">
    <source>
        <dbReference type="SAM" id="SignalP"/>
    </source>
</evidence>
<dbReference type="CDD" id="cd02981">
    <property type="entry name" value="PDI_b_family"/>
    <property type="match status" value="1"/>
</dbReference>
<evidence type="ECO:0000313" key="4">
    <source>
        <dbReference type="EMBL" id="GMS85546.1"/>
    </source>
</evidence>
<dbReference type="PANTHER" id="PTHR18929:SF240">
    <property type="entry name" value="PROTEIN DISULFIDE-ISOMERASE"/>
    <property type="match status" value="1"/>
</dbReference>
<comment type="similarity">
    <text evidence="1">Belongs to the protein disulfide isomerase family.</text>
</comment>
<dbReference type="EMBL" id="BTSX01000002">
    <property type="protein sequence ID" value="GMS85546.1"/>
    <property type="molecule type" value="Genomic_DNA"/>
</dbReference>
<reference evidence="4" key="1">
    <citation type="submission" date="2023-10" db="EMBL/GenBank/DDBJ databases">
        <title>Genome assembly of Pristionchus species.</title>
        <authorList>
            <person name="Yoshida K."/>
            <person name="Sommer R.J."/>
        </authorList>
    </citation>
    <scope>NUCLEOTIDE SEQUENCE</scope>
    <source>
        <strain evidence="4">RS0144</strain>
    </source>
</reference>
<accession>A0AAV5SQR9</accession>
<dbReference type="Proteomes" id="UP001432027">
    <property type="component" value="Unassembled WGS sequence"/>
</dbReference>
<dbReference type="Gene3D" id="3.40.30.10">
    <property type="entry name" value="Glutaredoxin"/>
    <property type="match status" value="3"/>
</dbReference>
<dbReference type="PROSITE" id="PS51352">
    <property type="entry name" value="THIOREDOXIN_2"/>
    <property type="match status" value="1"/>
</dbReference>
<dbReference type="SUPFAM" id="SSF52833">
    <property type="entry name" value="Thioredoxin-like"/>
    <property type="match status" value="3"/>
</dbReference>
<dbReference type="GO" id="GO:0005783">
    <property type="term" value="C:endoplasmic reticulum"/>
    <property type="evidence" value="ECO:0007669"/>
    <property type="project" value="TreeGrafter"/>
</dbReference>
<protein>
    <recommendedName>
        <fullName evidence="3">Thioredoxin domain-containing protein</fullName>
    </recommendedName>
</protein>
<feature type="chain" id="PRO_5043495748" description="Thioredoxin domain-containing protein" evidence="2">
    <location>
        <begin position="21"/>
        <end position="374"/>
    </location>
</feature>
<keyword evidence="2" id="KW-0732">Signal</keyword>
<gene>
    <name evidence="4" type="ORF">PENTCL1PPCAC_7721</name>
</gene>
<dbReference type="GO" id="GO:0034976">
    <property type="term" value="P:response to endoplasmic reticulum stress"/>
    <property type="evidence" value="ECO:0007669"/>
    <property type="project" value="TreeGrafter"/>
</dbReference>
<dbReference type="InterPro" id="IPR036249">
    <property type="entry name" value="Thioredoxin-like_sf"/>
</dbReference>
<dbReference type="CDD" id="cd02995">
    <property type="entry name" value="PDI_a_PDI_a'_C"/>
    <property type="match status" value="1"/>
</dbReference>
<evidence type="ECO:0000313" key="5">
    <source>
        <dbReference type="Proteomes" id="UP001432027"/>
    </source>
</evidence>
<dbReference type="AlphaFoldDB" id="A0AAV5SQR9"/>
<dbReference type="Pfam" id="PF00085">
    <property type="entry name" value="Thioredoxin"/>
    <property type="match status" value="1"/>
</dbReference>
<dbReference type="GO" id="GO:0006457">
    <property type="term" value="P:protein folding"/>
    <property type="evidence" value="ECO:0007669"/>
    <property type="project" value="TreeGrafter"/>
</dbReference>
<organism evidence="4 5">
    <name type="scientific">Pristionchus entomophagus</name>
    <dbReference type="NCBI Taxonomy" id="358040"/>
    <lineage>
        <taxon>Eukaryota</taxon>
        <taxon>Metazoa</taxon>
        <taxon>Ecdysozoa</taxon>
        <taxon>Nematoda</taxon>
        <taxon>Chromadorea</taxon>
        <taxon>Rhabditida</taxon>
        <taxon>Rhabditina</taxon>
        <taxon>Diplogasteromorpha</taxon>
        <taxon>Diplogasteroidea</taxon>
        <taxon>Neodiplogasteridae</taxon>
        <taxon>Pristionchus</taxon>
    </lineage>
</organism>